<dbReference type="Gene3D" id="3.40.190.80">
    <property type="match status" value="1"/>
</dbReference>
<accession>A0AAV4NY28</accession>
<dbReference type="PANTHER" id="PTHR43028:SF3">
    <property type="entry name" value="INOSITOL POLYPHOSPHATE 1-PHOSPHATASE"/>
    <property type="match status" value="1"/>
</dbReference>
<evidence type="ECO:0000256" key="1">
    <source>
        <dbReference type="ARBA" id="ARBA00009759"/>
    </source>
</evidence>
<protein>
    <submittedName>
        <fullName evidence="4">Inositol polyphosphate 1-phosphatase</fullName>
    </submittedName>
</protein>
<dbReference type="Gene3D" id="4.10.460.10">
    <property type="entry name" value="Inositol Polyphosphate 1-phosphatase, domain 1"/>
    <property type="match status" value="1"/>
</dbReference>
<comment type="caution">
    <text evidence="3">The sequence shown here is derived from an EMBL/GenBank/DDBJ whole genome shotgun (WGS) entry which is preliminary data.</text>
</comment>
<evidence type="ECO:0000313" key="4">
    <source>
        <dbReference type="EMBL" id="GIX89685.1"/>
    </source>
</evidence>
<reference evidence="3 5" key="1">
    <citation type="submission" date="2021-06" db="EMBL/GenBank/DDBJ databases">
        <title>Caerostris darwini draft genome.</title>
        <authorList>
            <person name="Kono N."/>
            <person name="Arakawa K."/>
        </authorList>
    </citation>
    <scope>NUCLEOTIDE SEQUENCE [LARGE SCALE GENOMIC DNA]</scope>
</reference>
<dbReference type="InterPro" id="IPR050725">
    <property type="entry name" value="CysQ/Inositol_MonoPase"/>
</dbReference>
<dbReference type="Pfam" id="PF00459">
    <property type="entry name" value="Inositol_P"/>
    <property type="match status" value="1"/>
</dbReference>
<dbReference type="EMBL" id="BPLQ01002196">
    <property type="protein sequence ID" value="GIX89685.1"/>
    <property type="molecule type" value="Genomic_DNA"/>
</dbReference>
<keyword evidence="5" id="KW-1185">Reference proteome</keyword>
<organism evidence="3 5">
    <name type="scientific">Caerostris darwini</name>
    <dbReference type="NCBI Taxonomy" id="1538125"/>
    <lineage>
        <taxon>Eukaryota</taxon>
        <taxon>Metazoa</taxon>
        <taxon>Ecdysozoa</taxon>
        <taxon>Arthropoda</taxon>
        <taxon>Chelicerata</taxon>
        <taxon>Arachnida</taxon>
        <taxon>Araneae</taxon>
        <taxon>Araneomorphae</taxon>
        <taxon>Entelegynae</taxon>
        <taxon>Araneoidea</taxon>
        <taxon>Araneidae</taxon>
        <taxon>Caerostris</taxon>
    </lineage>
</organism>
<name>A0AAV4NY28_9ARAC</name>
<sequence>MASEPILLSDLLQCLVECSEKAARIAQVFRNEDALFQLLVEEKSDIEKNKRFVQDFKTLADVLVQETIQRDVGKQFPSLGSHICGEEQNSFQNSLGESIRVELTDSEDETAALLSQVLDGRDHVAKLLASVVHSNDSNCEKQCSSTSIIPASGVGIWIDPIDSTSEYIQAKSEETNDLGMQQSGLKCVCVLIGAFDLQSGKPILGVVNQPFFNQEGDPPSWRSKYYWSLNYEDECITSASLQNNLRQDDDRKVVVVSSSEGKQLQETISSKYRTVHAAGAGYKALLVACKMADLYVLSRGTTYFWDTCGPHALLSAQGGGILKFSEIHNATSIDSNDLVDKQVKYLLKGDKGGSESFRNADGLIAYRKPEDVIELFELLKGQKLQD</sequence>
<comment type="similarity">
    <text evidence="1">Belongs to the inositol monophosphatase superfamily.</text>
</comment>
<dbReference type="EMBL" id="BPLQ01002196">
    <property type="protein sequence ID" value="GIX89671.1"/>
    <property type="molecule type" value="Genomic_DNA"/>
</dbReference>
<feature type="binding site" evidence="2">
    <location>
        <position position="161"/>
    </location>
    <ligand>
        <name>Mg(2+)</name>
        <dbReference type="ChEBI" id="CHEBI:18420"/>
        <label>1</label>
        <note>catalytic</note>
    </ligand>
</feature>
<dbReference type="AlphaFoldDB" id="A0AAV4NY28"/>
<gene>
    <name evidence="4" type="primary">Inpp1</name>
    <name evidence="3" type="ORF">CDAR_81091</name>
    <name evidence="4" type="ORF">CDAR_81151</name>
</gene>
<evidence type="ECO:0000313" key="3">
    <source>
        <dbReference type="EMBL" id="GIX89671.1"/>
    </source>
</evidence>
<dbReference type="GO" id="GO:0046872">
    <property type="term" value="F:metal ion binding"/>
    <property type="evidence" value="ECO:0007669"/>
    <property type="project" value="UniProtKB-KW"/>
</dbReference>
<dbReference type="Proteomes" id="UP001054837">
    <property type="component" value="Unassembled WGS sequence"/>
</dbReference>
<proteinExistence type="inferred from homology"/>
<dbReference type="InterPro" id="IPR044897">
    <property type="entry name" value="INPP1_dom_1"/>
</dbReference>
<feature type="binding site" evidence="2">
    <location>
        <position position="306"/>
    </location>
    <ligand>
        <name>Mg(2+)</name>
        <dbReference type="ChEBI" id="CHEBI:18420"/>
        <label>1</label>
        <note>catalytic</note>
    </ligand>
</feature>
<comment type="cofactor">
    <cofactor evidence="2">
        <name>Mg(2+)</name>
        <dbReference type="ChEBI" id="CHEBI:18420"/>
    </cofactor>
</comment>
<dbReference type="InterPro" id="IPR000760">
    <property type="entry name" value="Inositol_monophosphatase-like"/>
</dbReference>
<dbReference type="PANTHER" id="PTHR43028">
    <property type="entry name" value="3'(2'),5'-BISPHOSPHATE NUCLEOTIDASE 1"/>
    <property type="match status" value="1"/>
</dbReference>
<keyword evidence="2" id="KW-0479">Metal-binding</keyword>
<dbReference type="GO" id="GO:0004441">
    <property type="term" value="F:inositol-1,4-bisphosphate 1-phosphatase activity"/>
    <property type="evidence" value="ECO:0007669"/>
    <property type="project" value="TreeGrafter"/>
</dbReference>
<dbReference type="SUPFAM" id="SSF56655">
    <property type="entry name" value="Carbohydrate phosphatase"/>
    <property type="match status" value="1"/>
</dbReference>
<feature type="binding site" evidence="2">
    <location>
        <position position="86"/>
    </location>
    <ligand>
        <name>Mg(2+)</name>
        <dbReference type="ChEBI" id="CHEBI:18420"/>
        <label>1</label>
        <note>catalytic</note>
    </ligand>
</feature>
<dbReference type="Gene3D" id="3.30.540.10">
    <property type="entry name" value="Fructose-1,6-Bisphosphatase, subunit A, domain 1"/>
    <property type="match status" value="1"/>
</dbReference>
<evidence type="ECO:0000313" key="5">
    <source>
        <dbReference type="Proteomes" id="UP001054837"/>
    </source>
</evidence>
<feature type="binding site" evidence="2">
    <location>
        <position position="159"/>
    </location>
    <ligand>
        <name>Mg(2+)</name>
        <dbReference type="ChEBI" id="CHEBI:18420"/>
        <label>1</label>
        <note>catalytic</note>
    </ligand>
</feature>
<keyword evidence="2" id="KW-0460">Magnesium</keyword>
<evidence type="ECO:0000256" key="2">
    <source>
        <dbReference type="PIRSR" id="PIRSR600760-2"/>
    </source>
</evidence>
<feature type="binding site" evidence="2">
    <location>
        <position position="162"/>
    </location>
    <ligand>
        <name>Mg(2+)</name>
        <dbReference type="ChEBI" id="CHEBI:18420"/>
        <label>1</label>
        <note>catalytic</note>
    </ligand>
</feature>